<dbReference type="SUPFAM" id="SSF48557">
    <property type="entry name" value="L-aspartase-like"/>
    <property type="match status" value="1"/>
</dbReference>
<dbReference type="Gene3D" id="1.10.275.10">
    <property type="entry name" value="Fumarase/aspartase (N-terminal domain)"/>
    <property type="match status" value="1"/>
</dbReference>
<dbReference type="EMBL" id="UFYI01000007">
    <property type="protein sequence ID" value="STD18602.1"/>
    <property type="molecule type" value="Genomic_DNA"/>
</dbReference>
<dbReference type="InterPro" id="IPR008948">
    <property type="entry name" value="L-Aspartase-like"/>
</dbReference>
<dbReference type="InterPro" id="IPR001106">
    <property type="entry name" value="Aromatic_Lyase"/>
</dbReference>
<keyword evidence="1" id="KW-0456">Lyase</keyword>
<accession>A0A376F5T2</accession>
<evidence type="ECO:0000313" key="1">
    <source>
        <dbReference type="EMBL" id="STD18602.1"/>
    </source>
</evidence>
<evidence type="ECO:0000313" key="2">
    <source>
        <dbReference type="Proteomes" id="UP000255163"/>
    </source>
</evidence>
<protein>
    <submittedName>
        <fullName evidence="1">Histidine ammonia-lyase</fullName>
        <ecNumber evidence="1">4.3.1.3</ecNumber>
    </submittedName>
</protein>
<reference evidence="1 2" key="1">
    <citation type="submission" date="2018-06" db="EMBL/GenBank/DDBJ databases">
        <authorList>
            <consortium name="Pathogen Informatics"/>
            <person name="Doyle S."/>
        </authorList>
    </citation>
    <scope>NUCLEOTIDE SEQUENCE [LARGE SCALE GENOMIC DNA]</scope>
    <source>
        <strain evidence="1 2">NCTC12123</strain>
    </source>
</reference>
<gene>
    <name evidence="1" type="primary">hutH_1</name>
    <name evidence="1" type="ORF">NCTC12123_00786</name>
</gene>
<sequence>MNALTLTPGSLTLKQLRNVWRKPVTLSLDESAHAAINDSVACVEAIVAEGRTAYGINTGFGLLAQTRIATHDLENLQRSLVLSHAAGVGQPLDDEIVRLMMVLKINSLARGFSGIRLSVIQALMALVNAEVYPWIPAKRFRRRIRRSCAAGAHVAAAAGRRQSALAGRVASCERGAEKKPG</sequence>
<name>A0A376F5T2_ENTAS</name>
<dbReference type="PANTHER" id="PTHR10362">
    <property type="entry name" value="HISTIDINE AMMONIA-LYASE"/>
    <property type="match status" value="1"/>
</dbReference>
<dbReference type="EC" id="4.3.1.3" evidence="1"/>
<dbReference type="InterPro" id="IPR024083">
    <property type="entry name" value="Fumarase/histidase_N"/>
</dbReference>
<dbReference type="AlphaFoldDB" id="A0A376F5T2"/>
<organism evidence="1 2">
    <name type="scientific">Enterobacter asburiae</name>
    <dbReference type="NCBI Taxonomy" id="61645"/>
    <lineage>
        <taxon>Bacteria</taxon>
        <taxon>Pseudomonadati</taxon>
        <taxon>Pseudomonadota</taxon>
        <taxon>Gammaproteobacteria</taxon>
        <taxon>Enterobacterales</taxon>
        <taxon>Enterobacteriaceae</taxon>
        <taxon>Enterobacter</taxon>
        <taxon>Enterobacter cloacae complex</taxon>
    </lineage>
</organism>
<dbReference type="Proteomes" id="UP000255163">
    <property type="component" value="Unassembled WGS sequence"/>
</dbReference>
<dbReference type="Pfam" id="PF00221">
    <property type="entry name" value="Lyase_aromatic"/>
    <property type="match status" value="1"/>
</dbReference>
<proteinExistence type="predicted"/>
<dbReference type="GO" id="GO:0004397">
    <property type="term" value="F:histidine ammonia-lyase activity"/>
    <property type="evidence" value="ECO:0007669"/>
    <property type="project" value="UniProtKB-EC"/>
</dbReference>